<dbReference type="EMBL" id="CAFBAA010000061">
    <property type="protein sequence ID" value="CAB4845401.1"/>
    <property type="molecule type" value="Genomic_DNA"/>
</dbReference>
<dbReference type="AlphaFoldDB" id="A0A6J6P8T7"/>
<keyword evidence="2" id="KW-0812">Transmembrane</keyword>
<gene>
    <name evidence="3" type="ORF">UFOPK2342_00333</name>
    <name evidence="4" type="ORF">UFOPK2423_00830</name>
    <name evidence="5" type="ORF">UFOPK3266_01587</name>
    <name evidence="6" type="ORF">UFOPK4367_00903</name>
</gene>
<evidence type="ECO:0000313" key="3">
    <source>
        <dbReference type="EMBL" id="CAB4669250.1"/>
    </source>
</evidence>
<dbReference type="EMBL" id="CAFBRC010000053">
    <property type="protein sequence ID" value="CAB5076036.1"/>
    <property type="molecule type" value="Genomic_DNA"/>
</dbReference>
<feature type="region of interest" description="Disordered" evidence="1">
    <location>
        <begin position="109"/>
        <end position="133"/>
    </location>
</feature>
<feature type="compositionally biased region" description="Basic and acidic residues" evidence="1">
    <location>
        <begin position="110"/>
        <end position="122"/>
    </location>
</feature>
<evidence type="ECO:0000313" key="4">
    <source>
        <dbReference type="EMBL" id="CAB4695289.1"/>
    </source>
</evidence>
<feature type="transmembrane region" description="Helical" evidence="2">
    <location>
        <begin position="6"/>
        <end position="27"/>
    </location>
</feature>
<dbReference type="EMBL" id="CAEZXN010000016">
    <property type="protein sequence ID" value="CAB4695289.1"/>
    <property type="molecule type" value="Genomic_DNA"/>
</dbReference>
<dbReference type="Pfam" id="PF06103">
    <property type="entry name" value="DUF948"/>
    <property type="match status" value="1"/>
</dbReference>
<evidence type="ECO:0000256" key="2">
    <source>
        <dbReference type="SAM" id="Phobius"/>
    </source>
</evidence>
<reference evidence="4" key="1">
    <citation type="submission" date="2020-05" db="EMBL/GenBank/DDBJ databases">
        <authorList>
            <person name="Chiriac C."/>
            <person name="Salcher M."/>
            <person name="Ghai R."/>
            <person name="Kavagutti S V."/>
        </authorList>
    </citation>
    <scope>NUCLEOTIDE SEQUENCE</scope>
</reference>
<proteinExistence type="predicted"/>
<organism evidence="4">
    <name type="scientific">freshwater metagenome</name>
    <dbReference type="NCBI Taxonomy" id="449393"/>
    <lineage>
        <taxon>unclassified sequences</taxon>
        <taxon>metagenomes</taxon>
        <taxon>ecological metagenomes</taxon>
    </lineage>
</organism>
<evidence type="ECO:0000313" key="6">
    <source>
        <dbReference type="EMBL" id="CAB5076036.1"/>
    </source>
</evidence>
<keyword evidence="2" id="KW-1133">Transmembrane helix</keyword>
<dbReference type="EMBL" id="CAEZXB010000003">
    <property type="protein sequence ID" value="CAB4669250.1"/>
    <property type="molecule type" value="Genomic_DNA"/>
</dbReference>
<accession>A0A6J6P8T7</accession>
<sequence>MSVGDIAGLVAAGALLIFVLAFAVPLMKLGRVLDETSNVIKAVGSKTMPLMDEVTTTVTLTNTQLERVDAITRNVQSTTESISGLTQSFTDTLSGPLMKAAAFSLGLRKSARDRGRGEDEYPRRRRTRRNHSE</sequence>
<keyword evidence="2" id="KW-0472">Membrane</keyword>
<evidence type="ECO:0000256" key="1">
    <source>
        <dbReference type="SAM" id="MobiDB-lite"/>
    </source>
</evidence>
<name>A0A6J6P8T7_9ZZZZ</name>
<evidence type="ECO:0000313" key="5">
    <source>
        <dbReference type="EMBL" id="CAB4845401.1"/>
    </source>
</evidence>
<dbReference type="InterPro" id="IPR009293">
    <property type="entry name" value="UPF0478"/>
</dbReference>
<protein>
    <submittedName>
        <fullName evidence="4">Unannotated protein</fullName>
    </submittedName>
</protein>
<feature type="compositionally biased region" description="Basic residues" evidence="1">
    <location>
        <begin position="123"/>
        <end position="133"/>
    </location>
</feature>